<dbReference type="PANTHER" id="PTHR13847:SF150">
    <property type="entry name" value="OXIDOREDUCTASE TDA3-RELATED"/>
    <property type="match status" value="1"/>
</dbReference>
<gene>
    <name evidence="2" type="ORF">FA14DRAFT_29100</name>
</gene>
<dbReference type="OrthoDB" id="498204at2759"/>
<dbReference type="Proteomes" id="UP000245771">
    <property type="component" value="Unassembled WGS sequence"/>
</dbReference>
<dbReference type="Pfam" id="PF01266">
    <property type="entry name" value="DAO"/>
    <property type="match status" value="1"/>
</dbReference>
<dbReference type="RefSeq" id="XP_025351576.1">
    <property type="nucleotide sequence ID" value="XM_025502141.1"/>
</dbReference>
<dbReference type="GO" id="GO:0005770">
    <property type="term" value="C:late endosome"/>
    <property type="evidence" value="ECO:0007669"/>
    <property type="project" value="TreeGrafter"/>
</dbReference>
<sequence>MPTTANESRHIAIIGGGIIGSSTLYYLVKDGLPSNTQVTLLEEAPTIAPAASGKSGGFLALDWHGADTASLAKLSFDLHRQLAESDGGEKKWGYRNVDTLSIGFDDSKTRNKCPDDVKGWIDAKYVSSASNMGGNGTTAQATPLPLVEHLVQQAKSLGEGKVNVLCSTRAERLELDSEGHVKGLAIQNIDSKEQETLPVTDVVVAAGPWTGKLVKSLLPAGTQKNIPRYLRNAMRITGSRAHSIVVQAPQPTTAHCLFTDMHYMRKGSSTARTGQAAGAPEVYCRGDGTVYACGGSDETPLPASASEVSFDKSQTEKLIEQVAHLSPSHLSSEAGAKIDKQQACYLPIAPSGPIIAGDQSTGIYVAAGHSCWGITLGLGTGKVVRQMLFGEKLGADISALQ</sequence>
<reference evidence="2 3" key="1">
    <citation type="journal article" date="2018" name="Mol. Biol. Evol.">
        <title>Broad Genomic Sampling Reveals a Smut Pathogenic Ancestry of the Fungal Clade Ustilaginomycotina.</title>
        <authorList>
            <person name="Kijpornyongpan T."/>
            <person name="Mondo S.J."/>
            <person name="Barry K."/>
            <person name="Sandor L."/>
            <person name="Lee J."/>
            <person name="Lipzen A."/>
            <person name="Pangilinan J."/>
            <person name="LaButti K."/>
            <person name="Hainaut M."/>
            <person name="Henrissat B."/>
            <person name="Grigoriev I.V."/>
            <person name="Spatafora J.W."/>
            <person name="Aime M.C."/>
        </authorList>
    </citation>
    <scope>NUCLEOTIDE SEQUENCE [LARGE SCALE GENOMIC DNA]</scope>
    <source>
        <strain evidence="2 3">MCA 3882</strain>
    </source>
</reference>
<evidence type="ECO:0000259" key="1">
    <source>
        <dbReference type="Pfam" id="PF01266"/>
    </source>
</evidence>
<dbReference type="InterPro" id="IPR036188">
    <property type="entry name" value="FAD/NAD-bd_sf"/>
</dbReference>
<name>A0A316V1Y5_9BASI</name>
<dbReference type="Gene3D" id="3.30.9.10">
    <property type="entry name" value="D-Amino Acid Oxidase, subunit A, domain 2"/>
    <property type="match status" value="2"/>
</dbReference>
<dbReference type="InterPro" id="IPR006076">
    <property type="entry name" value="FAD-dep_OxRdtase"/>
</dbReference>
<organism evidence="2 3">
    <name type="scientific">Meira miltonrushii</name>
    <dbReference type="NCBI Taxonomy" id="1280837"/>
    <lineage>
        <taxon>Eukaryota</taxon>
        <taxon>Fungi</taxon>
        <taxon>Dikarya</taxon>
        <taxon>Basidiomycota</taxon>
        <taxon>Ustilaginomycotina</taxon>
        <taxon>Exobasidiomycetes</taxon>
        <taxon>Exobasidiales</taxon>
        <taxon>Brachybasidiaceae</taxon>
        <taxon>Meira</taxon>
    </lineage>
</organism>
<accession>A0A316V1Y5</accession>
<dbReference type="GO" id="GO:0005829">
    <property type="term" value="C:cytosol"/>
    <property type="evidence" value="ECO:0007669"/>
    <property type="project" value="GOC"/>
</dbReference>
<evidence type="ECO:0000313" key="2">
    <source>
        <dbReference type="EMBL" id="PWN31274.1"/>
    </source>
</evidence>
<proteinExistence type="predicted"/>
<dbReference type="EMBL" id="KZ819613">
    <property type="protein sequence ID" value="PWN31274.1"/>
    <property type="molecule type" value="Genomic_DNA"/>
</dbReference>
<dbReference type="FunCoup" id="A0A316V1Y5">
    <property type="interactions" value="47"/>
</dbReference>
<dbReference type="AlphaFoldDB" id="A0A316V1Y5"/>
<dbReference type="GeneID" id="37023922"/>
<feature type="domain" description="FAD dependent oxidoreductase" evidence="1">
    <location>
        <begin position="11"/>
        <end position="386"/>
    </location>
</feature>
<evidence type="ECO:0000313" key="3">
    <source>
        <dbReference type="Proteomes" id="UP000245771"/>
    </source>
</evidence>
<keyword evidence="3" id="KW-1185">Reference proteome</keyword>
<dbReference type="InParanoid" id="A0A316V1Y5"/>
<dbReference type="GO" id="GO:0042147">
    <property type="term" value="P:retrograde transport, endosome to Golgi"/>
    <property type="evidence" value="ECO:0007669"/>
    <property type="project" value="TreeGrafter"/>
</dbReference>
<dbReference type="STRING" id="1280837.A0A316V1Y5"/>
<dbReference type="SUPFAM" id="SSF51905">
    <property type="entry name" value="FAD/NAD(P)-binding domain"/>
    <property type="match status" value="1"/>
</dbReference>
<dbReference type="Gene3D" id="3.50.50.60">
    <property type="entry name" value="FAD/NAD(P)-binding domain"/>
    <property type="match status" value="2"/>
</dbReference>
<dbReference type="PANTHER" id="PTHR13847">
    <property type="entry name" value="SARCOSINE DEHYDROGENASE-RELATED"/>
    <property type="match status" value="1"/>
</dbReference>
<protein>
    <submittedName>
        <fullName evidence="2">FAD dependent oxidoreductase</fullName>
    </submittedName>
</protein>